<name>A0ABQ8TXZ9_PERAM</name>
<dbReference type="Proteomes" id="UP001148838">
    <property type="component" value="Unassembled WGS sequence"/>
</dbReference>
<dbReference type="EMBL" id="JAJSOF020000001">
    <property type="protein sequence ID" value="KAJ4451026.1"/>
    <property type="molecule type" value="Genomic_DNA"/>
</dbReference>
<accession>A0ABQ8TXZ9</accession>
<reference evidence="1 2" key="1">
    <citation type="journal article" date="2022" name="Allergy">
        <title>Genome assembly and annotation of Periplaneta americana reveal a comprehensive cockroach allergen profile.</title>
        <authorList>
            <person name="Wang L."/>
            <person name="Xiong Q."/>
            <person name="Saelim N."/>
            <person name="Wang L."/>
            <person name="Nong W."/>
            <person name="Wan A.T."/>
            <person name="Shi M."/>
            <person name="Liu X."/>
            <person name="Cao Q."/>
            <person name="Hui J.H.L."/>
            <person name="Sookrung N."/>
            <person name="Leung T.F."/>
            <person name="Tungtrongchitr A."/>
            <person name="Tsui S.K.W."/>
        </authorList>
    </citation>
    <scope>NUCLEOTIDE SEQUENCE [LARGE SCALE GENOMIC DNA]</scope>
    <source>
        <strain evidence="1">PWHHKU_190912</strain>
    </source>
</reference>
<evidence type="ECO:0000313" key="2">
    <source>
        <dbReference type="Proteomes" id="UP001148838"/>
    </source>
</evidence>
<organism evidence="1 2">
    <name type="scientific">Periplaneta americana</name>
    <name type="common">American cockroach</name>
    <name type="synonym">Blatta americana</name>
    <dbReference type="NCBI Taxonomy" id="6978"/>
    <lineage>
        <taxon>Eukaryota</taxon>
        <taxon>Metazoa</taxon>
        <taxon>Ecdysozoa</taxon>
        <taxon>Arthropoda</taxon>
        <taxon>Hexapoda</taxon>
        <taxon>Insecta</taxon>
        <taxon>Pterygota</taxon>
        <taxon>Neoptera</taxon>
        <taxon>Polyneoptera</taxon>
        <taxon>Dictyoptera</taxon>
        <taxon>Blattodea</taxon>
        <taxon>Blattoidea</taxon>
        <taxon>Blattidae</taxon>
        <taxon>Blattinae</taxon>
        <taxon>Periplaneta</taxon>
    </lineage>
</organism>
<gene>
    <name evidence="1" type="ORF">ANN_02462</name>
</gene>
<sequence>MELTAVSIHFKRNRDPAVQDQGAFIEAPRDSQPGYQARQHSLGRGGQVSWRFASKLSTASSAIFFREWGDVGPCLAGIYAIVGFPAQHSLETGHKIDFGATTILDKTSGYWDLVIKEAIEIHLNGNNFNRDGSLQLSTAWKAAINTLRPPAHGRQLAVASFRLETEYDILGKHLNRLGSLPSPACILCHQQEDMDRHLAKCPALKSSKEVDRYWEARARMRTLEGHYGGKGPVGRPWNRWEDMDQEDTASLLPLRDWKVTARDREEWRGRIGEAMDRKRAEEP</sequence>
<keyword evidence="2" id="KW-1185">Reference proteome</keyword>
<comment type="caution">
    <text evidence="1">The sequence shown here is derived from an EMBL/GenBank/DDBJ whole genome shotgun (WGS) entry which is preliminary data.</text>
</comment>
<evidence type="ECO:0000313" key="1">
    <source>
        <dbReference type="EMBL" id="KAJ4451026.1"/>
    </source>
</evidence>
<protein>
    <submittedName>
        <fullName evidence="1">Uncharacterized protein</fullName>
    </submittedName>
</protein>
<proteinExistence type="predicted"/>